<accession>A0A0D2JX58</accession>
<evidence type="ECO:0000313" key="4">
    <source>
        <dbReference type="EMBL" id="KIX14170.1"/>
    </source>
</evidence>
<dbReference type="SUPFAM" id="SSF55729">
    <property type="entry name" value="Acyl-CoA N-acyltransferases (Nat)"/>
    <property type="match status" value="1"/>
</dbReference>
<dbReference type="CDD" id="cd04301">
    <property type="entry name" value="NAT_SF"/>
    <property type="match status" value="1"/>
</dbReference>
<evidence type="ECO:0000256" key="1">
    <source>
        <dbReference type="ARBA" id="ARBA00022679"/>
    </source>
</evidence>
<evidence type="ECO:0000313" key="5">
    <source>
        <dbReference type="Proteomes" id="UP000032233"/>
    </source>
</evidence>
<dbReference type="InParanoid" id="A0A0D2JX58"/>
<dbReference type="InterPro" id="IPR045039">
    <property type="entry name" value="NSI-like"/>
</dbReference>
<feature type="domain" description="N-acetyltransferase" evidence="3">
    <location>
        <begin position="1"/>
        <end position="139"/>
    </location>
</feature>
<dbReference type="InterPro" id="IPR000182">
    <property type="entry name" value="GNAT_dom"/>
</dbReference>
<dbReference type="NCBIfam" id="NF005840">
    <property type="entry name" value="PRK07757.1"/>
    <property type="match status" value="1"/>
</dbReference>
<dbReference type="EMBL" id="AZAC01000011">
    <property type="protein sequence ID" value="KIX14170.1"/>
    <property type="molecule type" value="Genomic_DNA"/>
</dbReference>
<dbReference type="Pfam" id="PF13508">
    <property type="entry name" value="Acetyltransf_7"/>
    <property type="match status" value="1"/>
</dbReference>
<reference evidence="4 5" key="1">
    <citation type="submission" date="2013-11" db="EMBL/GenBank/DDBJ databases">
        <title>Metagenomic analysis of a methanogenic consortium involved in long chain n-alkane degradation.</title>
        <authorList>
            <person name="Davidova I.A."/>
            <person name="Callaghan A.V."/>
            <person name="Wawrik B."/>
            <person name="Pruitt S."/>
            <person name="Marks C."/>
            <person name="Duncan K.E."/>
            <person name="Suflita J.M."/>
        </authorList>
    </citation>
    <scope>NUCLEOTIDE SEQUENCE [LARGE SCALE GENOMIC DNA]</scope>
    <source>
        <strain evidence="4 5">SPR</strain>
    </source>
</reference>
<gene>
    <name evidence="4" type="ORF">X474_09125</name>
</gene>
<dbReference type="GO" id="GO:0008080">
    <property type="term" value="F:N-acetyltransferase activity"/>
    <property type="evidence" value="ECO:0007669"/>
    <property type="project" value="InterPro"/>
</dbReference>
<dbReference type="PANTHER" id="PTHR43626:SF4">
    <property type="entry name" value="GCN5-RELATED N-ACETYLTRANSFERASE 2, CHLOROPLASTIC"/>
    <property type="match status" value="1"/>
</dbReference>
<dbReference type="OrthoDB" id="9793138at2"/>
<evidence type="ECO:0000256" key="2">
    <source>
        <dbReference type="ARBA" id="ARBA00023315"/>
    </source>
</evidence>
<dbReference type="PANTHER" id="PTHR43626">
    <property type="entry name" value="ACYL-COA N-ACYLTRANSFERASE"/>
    <property type="match status" value="1"/>
</dbReference>
<dbReference type="STRING" id="1429043.X474_09125"/>
<protein>
    <submittedName>
        <fullName evidence="4">Acetyltransferase</fullName>
        <ecNumber evidence="4">2.3.1.1</ecNumber>
    </submittedName>
</protein>
<dbReference type="EC" id="2.3.1.1" evidence="4"/>
<dbReference type="GO" id="GO:0005737">
    <property type="term" value="C:cytoplasm"/>
    <property type="evidence" value="ECO:0007669"/>
    <property type="project" value="TreeGrafter"/>
</dbReference>
<name>A0A0D2JX58_9BACT</name>
<keyword evidence="5" id="KW-1185">Reference proteome</keyword>
<keyword evidence="2 4" id="KW-0012">Acyltransferase</keyword>
<dbReference type="Proteomes" id="UP000032233">
    <property type="component" value="Unassembled WGS sequence"/>
</dbReference>
<proteinExistence type="predicted"/>
<dbReference type="PROSITE" id="PS51186">
    <property type="entry name" value="GNAT"/>
    <property type="match status" value="1"/>
</dbReference>
<dbReference type="AlphaFoldDB" id="A0A0D2JX58"/>
<evidence type="ECO:0000259" key="3">
    <source>
        <dbReference type="PROSITE" id="PS51186"/>
    </source>
</evidence>
<dbReference type="Gene3D" id="3.40.630.30">
    <property type="match status" value="1"/>
</dbReference>
<keyword evidence="1 4" id="KW-0808">Transferase</keyword>
<sequence>MIRKANQKDVPFIHKILAENGREGRLLARPLSDIYEYLRDFVVAQDKDGRLVGVCALHFCWESLSEVRSLAVLPEDQGQGWGKKLVESCLSESVARGFDQIFILTYIPDFFNKIGFKKTSKKQLPNKIWADCVKCVNFPDCTETAMLLEL</sequence>
<comment type="caution">
    <text evidence="4">The sequence shown here is derived from an EMBL/GenBank/DDBJ whole genome shotgun (WGS) entry which is preliminary data.</text>
</comment>
<organism evidence="4 5">
    <name type="scientific">Dethiosulfatarculus sandiegensis</name>
    <dbReference type="NCBI Taxonomy" id="1429043"/>
    <lineage>
        <taxon>Bacteria</taxon>
        <taxon>Pseudomonadati</taxon>
        <taxon>Thermodesulfobacteriota</taxon>
        <taxon>Desulfarculia</taxon>
        <taxon>Desulfarculales</taxon>
        <taxon>Desulfarculaceae</taxon>
        <taxon>Dethiosulfatarculus</taxon>
    </lineage>
</organism>
<dbReference type="InterPro" id="IPR016181">
    <property type="entry name" value="Acyl_CoA_acyltransferase"/>
</dbReference>
<dbReference type="RefSeq" id="WP_044348043.1">
    <property type="nucleotide sequence ID" value="NZ_AZAC01000011.1"/>
</dbReference>